<keyword evidence="3" id="KW-1185">Reference proteome</keyword>
<dbReference type="RefSeq" id="WP_183910811.1">
    <property type="nucleotide sequence ID" value="NZ_JACHXZ010000003.1"/>
</dbReference>
<feature type="transmembrane region" description="Helical" evidence="1">
    <location>
        <begin position="74"/>
        <end position="96"/>
    </location>
</feature>
<feature type="transmembrane region" description="Helical" evidence="1">
    <location>
        <begin position="41"/>
        <end position="67"/>
    </location>
</feature>
<dbReference type="Proteomes" id="UP000559987">
    <property type="component" value="Unassembled WGS sequence"/>
</dbReference>
<organism evidence="2 3">
    <name type="scientific">Simiduia aestuariiviva</name>
    <dbReference type="NCBI Taxonomy" id="1510459"/>
    <lineage>
        <taxon>Bacteria</taxon>
        <taxon>Pseudomonadati</taxon>
        <taxon>Pseudomonadota</taxon>
        <taxon>Gammaproteobacteria</taxon>
        <taxon>Cellvibrionales</taxon>
        <taxon>Cellvibrionaceae</taxon>
        <taxon>Simiduia</taxon>
    </lineage>
</organism>
<keyword evidence="1" id="KW-0472">Membrane</keyword>
<gene>
    <name evidence="2" type="ORF">FHS30_002542</name>
</gene>
<dbReference type="AlphaFoldDB" id="A0A839UMC0"/>
<feature type="transmembrane region" description="Helical" evidence="1">
    <location>
        <begin position="12"/>
        <end position="29"/>
    </location>
</feature>
<keyword evidence="1" id="KW-0812">Transmembrane</keyword>
<protein>
    <submittedName>
        <fullName evidence="2">Uncharacterized protein</fullName>
    </submittedName>
</protein>
<name>A0A839UMC0_9GAMM</name>
<evidence type="ECO:0000256" key="1">
    <source>
        <dbReference type="SAM" id="Phobius"/>
    </source>
</evidence>
<evidence type="ECO:0000313" key="3">
    <source>
        <dbReference type="Proteomes" id="UP000559987"/>
    </source>
</evidence>
<dbReference type="EMBL" id="JACHXZ010000003">
    <property type="protein sequence ID" value="MBB3169334.1"/>
    <property type="molecule type" value="Genomic_DNA"/>
</dbReference>
<comment type="caution">
    <text evidence="2">The sequence shown here is derived from an EMBL/GenBank/DDBJ whole genome shotgun (WGS) entry which is preliminary data.</text>
</comment>
<reference evidence="2 3" key="1">
    <citation type="submission" date="2020-08" db="EMBL/GenBank/DDBJ databases">
        <title>Genomic Encyclopedia of Type Strains, Phase III (KMG-III): the genomes of soil and plant-associated and newly described type strains.</title>
        <authorList>
            <person name="Whitman W."/>
        </authorList>
    </citation>
    <scope>NUCLEOTIDE SEQUENCE [LARGE SCALE GENOMIC DNA]</scope>
    <source>
        <strain evidence="2 3">CECT 8571</strain>
    </source>
</reference>
<evidence type="ECO:0000313" key="2">
    <source>
        <dbReference type="EMBL" id="MBB3169334.1"/>
    </source>
</evidence>
<keyword evidence="1" id="KW-1133">Transmembrane helix</keyword>
<accession>A0A839UMC0</accession>
<proteinExistence type="predicted"/>
<sequence>MNITTLLDPRGFLLFGLAGAAIGSALVLVDEGLAAFTLLVFGSWVLVVLPVNLLLLYPLLGLVYWIFPSPQPRIWASGFGSLMSFTAGLVSLTLIMSV</sequence>